<dbReference type="InterPro" id="IPR011011">
    <property type="entry name" value="Znf_FYVE_PHD"/>
</dbReference>
<keyword evidence="2" id="KW-0863">Zinc-finger</keyword>
<dbReference type="GO" id="GO:0008270">
    <property type="term" value="F:zinc ion binding"/>
    <property type="evidence" value="ECO:0007669"/>
    <property type="project" value="UniProtKB-KW"/>
</dbReference>
<feature type="domain" description="FYVE zinc finger" evidence="5">
    <location>
        <begin position="34"/>
        <end position="98"/>
    </location>
</feature>
<feature type="domain" description="GAF" evidence="6">
    <location>
        <begin position="212"/>
        <end position="337"/>
    </location>
</feature>
<dbReference type="SUPFAM" id="SSF55781">
    <property type="entry name" value="GAF domain-like"/>
    <property type="match status" value="1"/>
</dbReference>
<evidence type="ECO:0000256" key="3">
    <source>
        <dbReference type="ARBA" id="ARBA00022833"/>
    </source>
</evidence>
<dbReference type="Gene3D" id="3.30.450.40">
    <property type="match status" value="1"/>
</dbReference>
<evidence type="ECO:0000256" key="2">
    <source>
        <dbReference type="ARBA" id="ARBA00022771"/>
    </source>
</evidence>
<name>A0A6G0X8N0_9STRA</name>
<feature type="region of interest" description="Disordered" evidence="4">
    <location>
        <begin position="155"/>
        <end position="193"/>
    </location>
</feature>
<dbReference type="PANTHER" id="PTHR43102:SF2">
    <property type="entry name" value="GAF DOMAIN-CONTAINING PROTEIN"/>
    <property type="match status" value="1"/>
</dbReference>
<gene>
    <name evidence="7" type="ORF">Ae201684_007446</name>
</gene>
<evidence type="ECO:0000313" key="8">
    <source>
        <dbReference type="Proteomes" id="UP000481153"/>
    </source>
</evidence>
<dbReference type="InterPro" id="IPR013083">
    <property type="entry name" value="Znf_RING/FYVE/PHD"/>
</dbReference>
<dbReference type="InterPro" id="IPR003018">
    <property type="entry name" value="GAF"/>
</dbReference>
<dbReference type="Proteomes" id="UP000481153">
    <property type="component" value="Unassembled WGS sequence"/>
</dbReference>
<protein>
    <submittedName>
        <fullName evidence="7">Uncharacterized protein</fullName>
    </submittedName>
</protein>
<dbReference type="PANTHER" id="PTHR43102">
    <property type="entry name" value="SLR1143 PROTEIN"/>
    <property type="match status" value="1"/>
</dbReference>
<sequence>MTKPTTLEAPLHLPHSSVSKATLARLQCVTHRISKSKRSRCNQCQTRLLFFWNKRNCYMCGEIVCINCRRIVVIERNSVAKRQVPNIQAKVCPNCIDAHFSKPVEQAKNKPANRSATKVWLQNLVSSKQATTRQSLRHNRQSMHRGSIHRPVRKHAFDSPRARRTSRHSQRLSFVPTKKKWSNPWAPPPDLPDETERLRSLRRFHILGTENEEVCDIICTLAASTYKCPVAGVTFMDKDRQWFKARKGLKQNEIPRKVALCAHAMTSPTEPMILLNAEKDPRFRKNPLVAGQARFKFYMSAPFATPLGHVLGTVFVADTKPRATADPAELQRLAQAVLQFLMDRPTHDDEDDDDDDVAAAQLGETPVYVDV</sequence>
<evidence type="ECO:0000256" key="1">
    <source>
        <dbReference type="ARBA" id="ARBA00022723"/>
    </source>
</evidence>
<dbReference type="Pfam" id="PF01363">
    <property type="entry name" value="FYVE"/>
    <property type="match status" value="1"/>
</dbReference>
<dbReference type="InterPro" id="IPR029016">
    <property type="entry name" value="GAF-like_dom_sf"/>
</dbReference>
<keyword evidence="8" id="KW-1185">Reference proteome</keyword>
<evidence type="ECO:0000259" key="6">
    <source>
        <dbReference type="Pfam" id="PF01590"/>
    </source>
</evidence>
<dbReference type="EMBL" id="VJMJ01000089">
    <property type="protein sequence ID" value="KAF0736428.1"/>
    <property type="molecule type" value="Genomic_DNA"/>
</dbReference>
<dbReference type="Gene3D" id="3.30.40.10">
    <property type="entry name" value="Zinc/RING finger domain, C3HC4 (zinc finger)"/>
    <property type="match status" value="1"/>
</dbReference>
<dbReference type="VEuPathDB" id="FungiDB:AeMF1_008944"/>
<keyword evidence="1" id="KW-0479">Metal-binding</keyword>
<dbReference type="InterPro" id="IPR000306">
    <property type="entry name" value="Znf_FYVE"/>
</dbReference>
<dbReference type="SUPFAM" id="SSF57903">
    <property type="entry name" value="FYVE/PHD zinc finger"/>
    <property type="match status" value="1"/>
</dbReference>
<proteinExistence type="predicted"/>
<reference evidence="7 8" key="1">
    <citation type="submission" date="2019-07" db="EMBL/GenBank/DDBJ databases">
        <title>Genomics analysis of Aphanomyces spp. identifies a new class of oomycete effector associated with host adaptation.</title>
        <authorList>
            <person name="Gaulin E."/>
        </authorList>
    </citation>
    <scope>NUCLEOTIDE SEQUENCE [LARGE SCALE GENOMIC DNA]</scope>
    <source>
        <strain evidence="7 8">ATCC 201684</strain>
    </source>
</reference>
<evidence type="ECO:0000256" key="4">
    <source>
        <dbReference type="SAM" id="MobiDB-lite"/>
    </source>
</evidence>
<feature type="region of interest" description="Disordered" evidence="4">
    <location>
        <begin position="131"/>
        <end position="150"/>
    </location>
</feature>
<accession>A0A6G0X8N0</accession>
<dbReference type="Pfam" id="PF01590">
    <property type="entry name" value="GAF"/>
    <property type="match status" value="1"/>
</dbReference>
<organism evidence="7 8">
    <name type="scientific">Aphanomyces euteiches</name>
    <dbReference type="NCBI Taxonomy" id="100861"/>
    <lineage>
        <taxon>Eukaryota</taxon>
        <taxon>Sar</taxon>
        <taxon>Stramenopiles</taxon>
        <taxon>Oomycota</taxon>
        <taxon>Saprolegniomycetes</taxon>
        <taxon>Saprolegniales</taxon>
        <taxon>Verrucalvaceae</taxon>
        <taxon>Aphanomyces</taxon>
    </lineage>
</organism>
<evidence type="ECO:0000313" key="7">
    <source>
        <dbReference type="EMBL" id="KAF0736428.1"/>
    </source>
</evidence>
<comment type="caution">
    <text evidence="7">The sequence shown here is derived from an EMBL/GenBank/DDBJ whole genome shotgun (WGS) entry which is preliminary data.</text>
</comment>
<feature type="compositionally biased region" description="Basic residues" evidence="4">
    <location>
        <begin position="135"/>
        <end position="150"/>
    </location>
</feature>
<dbReference type="CDD" id="cd00065">
    <property type="entry name" value="FYVE_like_SF"/>
    <property type="match status" value="1"/>
</dbReference>
<keyword evidence="3" id="KW-0862">Zinc</keyword>
<evidence type="ECO:0000259" key="5">
    <source>
        <dbReference type="Pfam" id="PF01363"/>
    </source>
</evidence>
<dbReference type="AlphaFoldDB" id="A0A6G0X8N0"/>